<dbReference type="AlphaFoldDB" id="M7XB26"/>
<dbReference type="InParanoid" id="M7XB26"/>
<proteinExistence type="predicted"/>
<name>M7XB26_9BACT</name>
<keyword evidence="2" id="KW-1185">Reference proteome</keyword>
<dbReference type="STRING" id="1239962.C943_03322"/>
<sequence>MTVYAAFFAGLGTFLAFVLPPEPLRELFALFRDIIINLLATS</sequence>
<evidence type="ECO:0000313" key="1">
    <source>
        <dbReference type="EMBL" id="EMS34635.1"/>
    </source>
</evidence>
<organism evidence="1 2">
    <name type="scientific">Mariniradius saccharolyticus AK6</name>
    <dbReference type="NCBI Taxonomy" id="1239962"/>
    <lineage>
        <taxon>Bacteria</taxon>
        <taxon>Pseudomonadati</taxon>
        <taxon>Bacteroidota</taxon>
        <taxon>Cytophagia</taxon>
        <taxon>Cytophagales</taxon>
        <taxon>Cyclobacteriaceae</taxon>
        <taxon>Mariniradius</taxon>
    </lineage>
</organism>
<evidence type="ECO:0000313" key="2">
    <source>
        <dbReference type="Proteomes" id="UP000010953"/>
    </source>
</evidence>
<accession>M7XB26</accession>
<gene>
    <name evidence="1" type="ORF">C943_03322</name>
</gene>
<reference evidence="1" key="1">
    <citation type="submission" date="2013-01" db="EMBL/GenBank/DDBJ databases">
        <title>Genome assembly of Mariniradius saccharolyticus AK6.</title>
        <authorList>
            <person name="Vaidya B."/>
            <person name="Khatri I."/>
            <person name="Tanuku N.R.S."/>
            <person name="Subramanian S."/>
            <person name="Pinnaka A."/>
        </authorList>
    </citation>
    <scope>NUCLEOTIDE SEQUENCE [LARGE SCALE GENOMIC DNA]</scope>
    <source>
        <strain evidence="1">AK6</strain>
    </source>
</reference>
<dbReference type="EMBL" id="AMZY02000005">
    <property type="protein sequence ID" value="EMS34635.1"/>
    <property type="molecule type" value="Genomic_DNA"/>
</dbReference>
<comment type="caution">
    <text evidence="1">The sequence shown here is derived from an EMBL/GenBank/DDBJ whole genome shotgun (WGS) entry which is preliminary data.</text>
</comment>
<protein>
    <submittedName>
        <fullName evidence="1">Uncharacterized protein</fullName>
    </submittedName>
</protein>
<dbReference type="Proteomes" id="UP000010953">
    <property type="component" value="Unassembled WGS sequence"/>
</dbReference>